<dbReference type="EMBL" id="QPFP01000038">
    <property type="protein sequence ID" value="TEB27642.1"/>
    <property type="molecule type" value="Genomic_DNA"/>
</dbReference>
<keyword evidence="2" id="KW-1185">Reference proteome</keyword>
<proteinExistence type="predicted"/>
<protein>
    <submittedName>
        <fullName evidence="1">Uncharacterized protein</fullName>
    </submittedName>
</protein>
<sequence>MTVAPSSRKRMYVQSGEQWQIGSEIDDGGREGAPRGYGWLREVKAEAFFRITETEAMGRSVASSGRDWNWSRRQSIGGKYECKCQIAYLGFKLGFYVVEGSEAVITGKVHNRNAAWCREIRKRYVSNTTAVTLVLLDYDDSLRKVIHRHVYHIPKVPQGNPSESQTAEHNVMAI</sequence>
<name>A0A4Y7T1W6_COPMI</name>
<reference evidence="1 2" key="1">
    <citation type="journal article" date="2019" name="Nat. Ecol. Evol.">
        <title>Megaphylogeny resolves global patterns of mushroom evolution.</title>
        <authorList>
            <person name="Varga T."/>
            <person name="Krizsan K."/>
            <person name="Foldi C."/>
            <person name="Dima B."/>
            <person name="Sanchez-Garcia M."/>
            <person name="Sanchez-Ramirez S."/>
            <person name="Szollosi G.J."/>
            <person name="Szarkandi J.G."/>
            <person name="Papp V."/>
            <person name="Albert L."/>
            <person name="Andreopoulos W."/>
            <person name="Angelini C."/>
            <person name="Antonin V."/>
            <person name="Barry K.W."/>
            <person name="Bougher N.L."/>
            <person name="Buchanan P."/>
            <person name="Buyck B."/>
            <person name="Bense V."/>
            <person name="Catcheside P."/>
            <person name="Chovatia M."/>
            <person name="Cooper J."/>
            <person name="Damon W."/>
            <person name="Desjardin D."/>
            <person name="Finy P."/>
            <person name="Geml J."/>
            <person name="Haridas S."/>
            <person name="Hughes K."/>
            <person name="Justo A."/>
            <person name="Karasinski D."/>
            <person name="Kautmanova I."/>
            <person name="Kiss B."/>
            <person name="Kocsube S."/>
            <person name="Kotiranta H."/>
            <person name="LaButti K.M."/>
            <person name="Lechner B.E."/>
            <person name="Liimatainen K."/>
            <person name="Lipzen A."/>
            <person name="Lukacs Z."/>
            <person name="Mihaltcheva S."/>
            <person name="Morgado L.N."/>
            <person name="Niskanen T."/>
            <person name="Noordeloos M.E."/>
            <person name="Ohm R.A."/>
            <person name="Ortiz-Santana B."/>
            <person name="Ovrebo C."/>
            <person name="Racz N."/>
            <person name="Riley R."/>
            <person name="Savchenko A."/>
            <person name="Shiryaev A."/>
            <person name="Soop K."/>
            <person name="Spirin V."/>
            <person name="Szebenyi C."/>
            <person name="Tomsovsky M."/>
            <person name="Tulloss R.E."/>
            <person name="Uehling J."/>
            <person name="Grigoriev I.V."/>
            <person name="Vagvolgyi C."/>
            <person name="Papp T."/>
            <person name="Martin F.M."/>
            <person name="Miettinen O."/>
            <person name="Hibbett D.S."/>
            <person name="Nagy L.G."/>
        </authorList>
    </citation>
    <scope>NUCLEOTIDE SEQUENCE [LARGE SCALE GENOMIC DNA]</scope>
    <source>
        <strain evidence="1 2">FP101781</strain>
    </source>
</reference>
<evidence type="ECO:0000313" key="2">
    <source>
        <dbReference type="Proteomes" id="UP000298030"/>
    </source>
</evidence>
<dbReference type="Proteomes" id="UP000298030">
    <property type="component" value="Unassembled WGS sequence"/>
</dbReference>
<gene>
    <name evidence="1" type="ORF">FA13DRAFT_1712361</name>
</gene>
<dbReference type="AlphaFoldDB" id="A0A4Y7T1W6"/>
<accession>A0A4Y7T1W6</accession>
<evidence type="ECO:0000313" key="1">
    <source>
        <dbReference type="EMBL" id="TEB27642.1"/>
    </source>
</evidence>
<comment type="caution">
    <text evidence="1">The sequence shown here is derived from an EMBL/GenBank/DDBJ whole genome shotgun (WGS) entry which is preliminary data.</text>
</comment>
<organism evidence="1 2">
    <name type="scientific">Coprinellus micaceus</name>
    <name type="common">Glistening ink-cap mushroom</name>
    <name type="synonym">Coprinus micaceus</name>
    <dbReference type="NCBI Taxonomy" id="71717"/>
    <lineage>
        <taxon>Eukaryota</taxon>
        <taxon>Fungi</taxon>
        <taxon>Dikarya</taxon>
        <taxon>Basidiomycota</taxon>
        <taxon>Agaricomycotina</taxon>
        <taxon>Agaricomycetes</taxon>
        <taxon>Agaricomycetidae</taxon>
        <taxon>Agaricales</taxon>
        <taxon>Agaricineae</taxon>
        <taxon>Psathyrellaceae</taxon>
        <taxon>Coprinellus</taxon>
    </lineage>
</organism>